<gene>
    <name evidence="8" type="ORF">KDX31_05740</name>
</gene>
<dbReference type="InterPro" id="IPR046668">
    <property type="entry name" value="DUF6538"/>
</dbReference>
<dbReference type="Gene3D" id="1.10.150.130">
    <property type="match status" value="1"/>
</dbReference>
<dbReference type="EMBL" id="CP073344">
    <property type="protein sequence ID" value="UTW04507.1"/>
    <property type="molecule type" value="Genomic_DNA"/>
</dbReference>
<dbReference type="InterPro" id="IPR013762">
    <property type="entry name" value="Integrase-like_cat_sf"/>
</dbReference>
<keyword evidence="2" id="KW-0229">DNA integration</keyword>
<evidence type="ECO:0000256" key="3">
    <source>
        <dbReference type="ARBA" id="ARBA00023125"/>
    </source>
</evidence>
<accession>A0ABY5GXZ7</accession>
<evidence type="ECO:0000256" key="4">
    <source>
        <dbReference type="ARBA" id="ARBA00023172"/>
    </source>
</evidence>
<dbReference type="Pfam" id="PF00589">
    <property type="entry name" value="Phage_integrase"/>
    <property type="match status" value="1"/>
</dbReference>
<proteinExistence type="inferred from homology"/>
<dbReference type="PROSITE" id="PS51898">
    <property type="entry name" value="TYR_RECOMBINASE"/>
    <property type="match status" value="1"/>
</dbReference>
<evidence type="ECO:0000256" key="2">
    <source>
        <dbReference type="ARBA" id="ARBA00022908"/>
    </source>
</evidence>
<evidence type="ECO:0000259" key="6">
    <source>
        <dbReference type="PROSITE" id="PS51898"/>
    </source>
</evidence>
<evidence type="ECO:0000259" key="7">
    <source>
        <dbReference type="PROSITE" id="PS51900"/>
    </source>
</evidence>
<dbReference type="InterPro" id="IPR010998">
    <property type="entry name" value="Integrase_recombinase_N"/>
</dbReference>
<dbReference type="PANTHER" id="PTHR30349:SF41">
    <property type="entry name" value="INTEGRASE_RECOMBINASE PROTEIN MJ0367-RELATED"/>
    <property type="match status" value="1"/>
</dbReference>
<dbReference type="Proteomes" id="UP001059950">
    <property type="component" value="Chromosome"/>
</dbReference>
<sequence>MASPWKHPDSGIYYHRVGVPKDIRDQIGKSVIKYSLNTRDFTEAKRLFASHYADTQALFQQARNRTTLSTKDIETLAQRWLQAAVDSMEEAGDFENYLADFGGNITDASSLISDALEKGYKAQLRLVRYHVDTVLSDNNVLLTEGSDEYKALTGRICWRLMELSKIAQDRFYGNWKSAPEVAQRLSDHKLGTEKTKLNYKPLSVMVDDFTKYKTDRGDWSGKTLRDPVSVYEQFIEYIGADVDPHTITRDQLRDFVALLHQLPQRYTIIPRLKNKSLEKLVEIAADEELPLLSPTTVKKKFVFIKSLFSHAEQEEWVDKNRATGITVPKGKSKKRVPYRPEELQAIFDETRDAERPSDYWSPRISLATGMRSNEILQLTKADVQQANGVWFLDVNTDTDDETGKDKKAKTDNSQRKVPVPQVLIDAGFLAYVESIKEGRLFPCVALAAADGTYSFTYSKRFNPMLKRLGLKPSQDEMIIRDFHSFRHTFRSNARAYGIAKENAELIGGWKSQNDRTAGDNYGLHYDAFIAELKVNADKIDYSDITF</sequence>
<evidence type="ECO:0000256" key="1">
    <source>
        <dbReference type="ARBA" id="ARBA00008857"/>
    </source>
</evidence>
<name>A0ABY5GXZ7_9GAMM</name>
<dbReference type="InterPro" id="IPR050090">
    <property type="entry name" value="Tyrosine_recombinase_XerCD"/>
</dbReference>
<reference evidence="8" key="1">
    <citation type="submission" date="2021-04" db="EMBL/GenBank/DDBJ databases">
        <title>Oceanospirillales bacteria with DddD are important DMSP degraders in coastal seawater.</title>
        <authorList>
            <person name="Liu J."/>
        </authorList>
    </citation>
    <scope>NUCLEOTIDE SEQUENCE</scope>
    <source>
        <strain evidence="8">GY6</strain>
    </source>
</reference>
<organism evidence="8 9">
    <name type="scientific">Amphritea atlantica</name>
    <dbReference type="NCBI Taxonomy" id="355243"/>
    <lineage>
        <taxon>Bacteria</taxon>
        <taxon>Pseudomonadati</taxon>
        <taxon>Pseudomonadota</taxon>
        <taxon>Gammaproteobacteria</taxon>
        <taxon>Oceanospirillales</taxon>
        <taxon>Oceanospirillaceae</taxon>
        <taxon>Amphritea</taxon>
    </lineage>
</organism>
<feature type="domain" description="Tyr recombinase" evidence="6">
    <location>
        <begin position="333"/>
        <end position="537"/>
    </location>
</feature>
<evidence type="ECO:0000256" key="5">
    <source>
        <dbReference type="PROSITE-ProRule" id="PRU01248"/>
    </source>
</evidence>
<dbReference type="Gene3D" id="1.10.443.10">
    <property type="entry name" value="Intergrase catalytic core"/>
    <property type="match status" value="1"/>
</dbReference>
<dbReference type="PANTHER" id="PTHR30349">
    <property type="entry name" value="PHAGE INTEGRASE-RELATED"/>
    <property type="match status" value="1"/>
</dbReference>
<protein>
    <submittedName>
        <fullName evidence="8">Tyrosine-type recombinase/integrase</fullName>
    </submittedName>
</protein>
<keyword evidence="4" id="KW-0233">DNA recombination</keyword>
<dbReference type="SUPFAM" id="SSF56349">
    <property type="entry name" value="DNA breaking-rejoining enzymes"/>
    <property type="match status" value="1"/>
</dbReference>
<dbReference type="InterPro" id="IPR044068">
    <property type="entry name" value="CB"/>
</dbReference>
<comment type="similarity">
    <text evidence="1">Belongs to the 'phage' integrase family.</text>
</comment>
<dbReference type="InterPro" id="IPR002104">
    <property type="entry name" value="Integrase_catalytic"/>
</dbReference>
<dbReference type="InterPro" id="IPR011010">
    <property type="entry name" value="DNA_brk_join_enz"/>
</dbReference>
<evidence type="ECO:0000313" key="8">
    <source>
        <dbReference type="EMBL" id="UTW04507.1"/>
    </source>
</evidence>
<feature type="domain" description="Core-binding (CB)" evidence="7">
    <location>
        <begin position="200"/>
        <end position="312"/>
    </location>
</feature>
<keyword evidence="9" id="KW-1185">Reference proteome</keyword>
<dbReference type="PROSITE" id="PS51900">
    <property type="entry name" value="CB"/>
    <property type="match status" value="1"/>
</dbReference>
<keyword evidence="3 5" id="KW-0238">DNA-binding</keyword>
<dbReference type="CDD" id="cd01184">
    <property type="entry name" value="INT_C_like_1"/>
    <property type="match status" value="1"/>
</dbReference>
<evidence type="ECO:0000313" key="9">
    <source>
        <dbReference type="Proteomes" id="UP001059950"/>
    </source>
</evidence>
<dbReference type="Pfam" id="PF20172">
    <property type="entry name" value="DUF6538"/>
    <property type="match status" value="1"/>
</dbReference>